<name>A0A645JAR3_9ZZZZ</name>
<organism evidence="1">
    <name type="scientific">bioreactor metagenome</name>
    <dbReference type="NCBI Taxonomy" id="1076179"/>
    <lineage>
        <taxon>unclassified sequences</taxon>
        <taxon>metagenomes</taxon>
        <taxon>ecological metagenomes</taxon>
    </lineage>
</organism>
<proteinExistence type="predicted"/>
<evidence type="ECO:0000313" key="1">
    <source>
        <dbReference type="EMBL" id="MPN60748.1"/>
    </source>
</evidence>
<reference evidence="1" key="1">
    <citation type="submission" date="2019-08" db="EMBL/GenBank/DDBJ databases">
        <authorList>
            <person name="Kucharzyk K."/>
            <person name="Murdoch R.W."/>
            <person name="Higgins S."/>
            <person name="Loffler F."/>
        </authorList>
    </citation>
    <scope>NUCLEOTIDE SEQUENCE</scope>
</reference>
<accession>A0A645JAR3</accession>
<sequence length="122" mass="13799">MRDDQDALFTDKDGTQSRHIRYQLHDFFGRTLARTVIPMHLDGVFGRIRSAGEDIEHLSLQTPEVIIRAWSFGADGNGSRQTQGLEDRVKDMATHIAKDTCSEILDFTPVARMIDFIHEGAL</sequence>
<gene>
    <name evidence="1" type="ORF">SDC9_208480</name>
</gene>
<dbReference type="EMBL" id="VSSQ01136431">
    <property type="protein sequence ID" value="MPN60748.1"/>
    <property type="molecule type" value="Genomic_DNA"/>
</dbReference>
<protein>
    <submittedName>
        <fullName evidence="1">Uncharacterized protein</fullName>
    </submittedName>
</protein>
<dbReference type="AlphaFoldDB" id="A0A645JAR3"/>
<comment type="caution">
    <text evidence="1">The sequence shown here is derived from an EMBL/GenBank/DDBJ whole genome shotgun (WGS) entry which is preliminary data.</text>
</comment>